<dbReference type="Proteomes" id="UP000065807">
    <property type="component" value="Chromosome"/>
</dbReference>
<gene>
    <name evidence="2" type="ORF">LIP_2896</name>
</gene>
<reference evidence="3" key="2">
    <citation type="journal article" date="2016" name="Int. J. Syst. Evol. Microbiol.">
        <title>Complete genome sequence and cell structure of Limnochorda pilosa, a Gram-negative spore-former within the phylum Firmicutes.</title>
        <authorList>
            <person name="Watanabe M."/>
            <person name="Kojima H."/>
            <person name="Fukui M."/>
        </authorList>
    </citation>
    <scope>NUCLEOTIDE SEQUENCE [LARGE SCALE GENOMIC DNA]</scope>
    <source>
        <strain evidence="3">HC45</strain>
    </source>
</reference>
<dbReference type="RefSeq" id="WP_144440505.1">
    <property type="nucleotide sequence ID" value="NZ_AP014924.1"/>
</dbReference>
<organism evidence="2 3">
    <name type="scientific">Limnochorda pilosa</name>
    <dbReference type="NCBI Taxonomy" id="1555112"/>
    <lineage>
        <taxon>Bacteria</taxon>
        <taxon>Bacillati</taxon>
        <taxon>Bacillota</taxon>
        <taxon>Limnochordia</taxon>
        <taxon>Limnochordales</taxon>
        <taxon>Limnochordaceae</taxon>
        <taxon>Limnochorda</taxon>
    </lineage>
</organism>
<proteinExistence type="predicted"/>
<dbReference type="InterPro" id="IPR009061">
    <property type="entry name" value="DNA-bd_dom_put_sf"/>
</dbReference>
<evidence type="ECO:0000259" key="1">
    <source>
        <dbReference type="Pfam" id="PF12728"/>
    </source>
</evidence>
<dbReference type="InterPro" id="IPR010093">
    <property type="entry name" value="SinI_DNA-bd"/>
</dbReference>
<evidence type="ECO:0000313" key="3">
    <source>
        <dbReference type="Proteomes" id="UP000065807"/>
    </source>
</evidence>
<keyword evidence="3" id="KW-1185">Reference proteome</keyword>
<dbReference type="AlphaFoldDB" id="A0A0K2SNP2"/>
<dbReference type="EMBL" id="AP014924">
    <property type="protein sequence ID" value="BAS28725.1"/>
    <property type="molecule type" value="Genomic_DNA"/>
</dbReference>
<feature type="domain" description="Helix-turn-helix" evidence="1">
    <location>
        <begin position="6"/>
        <end position="53"/>
    </location>
</feature>
<sequence>MGGVRLYTPEEVAEQLKIGRRTVADMLRRGELRGRKIAGKWRVLEEDLEAFVRGVDDEPLSPEDLQAVHRGLEDVKAGRVKTLEQYEAERGLGPAL</sequence>
<dbReference type="KEGG" id="lpil:LIP_2896"/>
<dbReference type="STRING" id="1555112.LIP_2896"/>
<dbReference type="OrthoDB" id="515428at2"/>
<dbReference type="GO" id="GO:0003677">
    <property type="term" value="F:DNA binding"/>
    <property type="evidence" value="ECO:0007669"/>
    <property type="project" value="InterPro"/>
</dbReference>
<accession>A0A0K2SNP2</accession>
<dbReference type="Pfam" id="PF12728">
    <property type="entry name" value="HTH_17"/>
    <property type="match status" value="1"/>
</dbReference>
<dbReference type="NCBIfam" id="TIGR01764">
    <property type="entry name" value="excise"/>
    <property type="match status" value="1"/>
</dbReference>
<evidence type="ECO:0000313" key="2">
    <source>
        <dbReference type="EMBL" id="BAS28725.1"/>
    </source>
</evidence>
<dbReference type="InterPro" id="IPR041657">
    <property type="entry name" value="HTH_17"/>
</dbReference>
<name>A0A0K2SNP2_LIMPI</name>
<dbReference type="SUPFAM" id="SSF46955">
    <property type="entry name" value="Putative DNA-binding domain"/>
    <property type="match status" value="1"/>
</dbReference>
<protein>
    <submittedName>
        <fullName evidence="2">Molybdenum-pterin binding protein</fullName>
    </submittedName>
</protein>
<reference evidence="3" key="1">
    <citation type="submission" date="2015-07" db="EMBL/GenBank/DDBJ databases">
        <title>Complete genome sequence and phylogenetic analysis of Limnochorda pilosa.</title>
        <authorList>
            <person name="Watanabe M."/>
            <person name="Kojima H."/>
            <person name="Fukui M."/>
        </authorList>
    </citation>
    <scope>NUCLEOTIDE SEQUENCE [LARGE SCALE GENOMIC DNA]</scope>
    <source>
        <strain evidence="3">HC45</strain>
    </source>
</reference>